<dbReference type="InterPro" id="IPR038333">
    <property type="entry name" value="T1MK-like_N_sf"/>
</dbReference>
<dbReference type="Gene3D" id="1.20.1260.30">
    <property type="match status" value="1"/>
</dbReference>
<organism evidence="3 4">
    <name type="scientific">Candidatus Ozemobacter sibiricus</name>
    <dbReference type="NCBI Taxonomy" id="2268124"/>
    <lineage>
        <taxon>Bacteria</taxon>
        <taxon>Candidatus Ozemobacteria</taxon>
        <taxon>Candidatus Ozemobacterales</taxon>
        <taxon>Candidatus Ozemobacteraceae</taxon>
        <taxon>Candidatus Ozemobacter</taxon>
    </lineage>
</organism>
<sequence>MPRKDTTKNGNGGDLGFEAELFKAADKLRGNIGAGDDKHVALGLIFQPHISDACEAKHRSLLANEPQTRGVEP</sequence>
<dbReference type="Proteomes" id="UP000252355">
    <property type="component" value="Unassembled WGS sequence"/>
</dbReference>
<name>A0A367ZNE7_9BACT</name>
<evidence type="ECO:0000256" key="2">
    <source>
        <dbReference type="ARBA" id="ARBA00022747"/>
    </source>
</evidence>
<keyword evidence="2" id="KW-0680">Restriction system</keyword>
<evidence type="ECO:0000313" key="4">
    <source>
        <dbReference type="Proteomes" id="UP000252355"/>
    </source>
</evidence>
<protein>
    <submittedName>
        <fullName evidence="3">Type I restriction-modification system, DNA-methyltransferase subunit M</fullName>
    </submittedName>
</protein>
<comment type="similarity">
    <text evidence="1">Belongs to the N(4)/N(6)-methyltransferase family.</text>
</comment>
<comment type="caution">
    <text evidence="3">The sequence shown here is derived from an EMBL/GenBank/DDBJ whole genome shotgun (WGS) entry which is preliminary data.</text>
</comment>
<gene>
    <name evidence="3" type="ORF">OZSIB_4126</name>
</gene>
<dbReference type="GO" id="GO:0032259">
    <property type="term" value="P:methylation"/>
    <property type="evidence" value="ECO:0007669"/>
    <property type="project" value="UniProtKB-KW"/>
</dbReference>
<evidence type="ECO:0000313" key="3">
    <source>
        <dbReference type="EMBL" id="RCK79654.1"/>
    </source>
</evidence>
<evidence type="ECO:0000256" key="1">
    <source>
        <dbReference type="ARBA" id="ARBA00006594"/>
    </source>
</evidence>
<reference evidence="3 4" key="1">
    <citation type="submission" date="2018-05" db="EMBL/GenBank/DDBJ databases">
        <title>A metagenomic window into the 2 km-deep terrestrial subsurface aquifer revealed taxonomically and functionally diverse microbial community comprising novel uncultured bacterial lineages.</title>
        <authorList>
            <person name="Kadnikov V.V."/>
            <person name="Mardanov A.V."/>
            <person name="Beletsky A.V."/>
            <person name="Banks D."/>
            <person name="Pimenov N.V."/>
            <person name="Frank Y.A."/>
            <person name="Karnachuk O.V."/>
            <person name="Ravin N.V."/>
        </authorList>
    </citation>
    <scope>NUCLEOTIDE SEQUENCE [LARGE SCALE GENOMIC DNA]</scope>
    <source>
        <strain evidence="3">BY5</strain>
    </source>
</reference>
<keyword evidence="3" id="KW-0489">Methyltransferase</keyword>
<accession>A0A367ZNE7</accession>
<dbReference type="GO" id="GO:0008168">
    <property type="term" value="F:methyltransferase activity"/>
    <property type="evidence" value="ECO:0007669"/>
    <property type="project" value="UniProtKB-KW"/>
</dbReference>
<dbReference type="EMBL" id="QOQW01000011">
    <property type="protein sequence ID" value="RCK79654.1"/>
    <property type="molecule type" value="Genomic_DNA"/>
</dbReference>
<proteinExistence type="inferred from homology"/>
<dbReference type="AlphaFoldDB" id="A0A367ZNE7"/>
<dbReference type="GO" id="GO:0009307">
    <property type="term" value="P:DNA restriction-modification system"/>
    <property type="evidence" value="ECO:0007669"/>
    <property type="project" value="UniProtKB-KW"/>
</dbReference>
<keyword evidence="3" id="KW-0808">Transferase</keyword>